<feature type="domain" description="SWIM-type" evidence="3">
    <location>
        <begin position="32"/>
        <end position="62"/>
    </location>
</feature>
<evidence type="ECO:0000256" key="1">
    <source>
        <dbReference type="PROSITE-ProRule" id="PRU00325"/>
    </source>
</evidence>
<keyword evidence="1" id="KW-0479">Metal-binding</keyword>
<keyword evidence="5" id="KW-1185">Reference proteome</keyword>
<evidence type="ECO:0000259" key="3">
    <source>
        <dbReference type="PROSITE" id="PS50966"/>
    </source>
</evidence>
<reference evidence="4 5" key="1">
    <citation type="journal article" date="2024" name="BMC Genomics">
        <title>De novo assembly and annotation of Popillia japonica's genome with initial clues to its potential as an invasive pest.</title>
        <authorList>
            <person name="Cucini C."/>
            <person name="Boschi S."/>
            <person name="Funari R."/>
            <person name="Cardaioli E."/>
            <person name="Iannotti N."/>
            <person name="Marturano G."/>
            <person name="Paoli F."/>
            <person name="Bruttini M."/>
            <person name="Carapelli A."/>
            <person name="Frati F."/>
            <person name="Nardi F."/>
        </authorList>
    </citation>
    <scope>NUCLEOTIDE SEQUENCE [LARGE SCALE GENOMIC DNA]</scope>
    <source>
        <strain evidence="4">DMR45628</strain>
    </source>
</reference>
<dbReference type="PANTHER" id="PTHR46609:SF8">
    <property type="entry name" value="YQAJ VIRAL RECOMBINASE DOMAIN-CONTAINING PROTEIN"/>
    <property type="match status" value="1"/>
</dbReference>
<accession>A0AAW1IY71</accession>
<proteinExistence type="predicted"/>
<dbReference type="PANTHER" id="PTHR46609">
    <property type="entry name" value="EXONUCLEASE, PHAGE-TYPE/RECB, C-TERMINAL DOMAIN-CONTAINING PROTEIN"/>
    <property type="match status" value="1"/>
</dbReference>
<dbReference type="GO" id="GO:0008270">
    <property type="term" value="F:zinc ion binding"/>
    <property type="evidence" value="ECO:0007669"/>
    <property type="project" value="UniProtKB-KW"/>
</dbReference>
<dbReference type="InterPro" id="IPR011604">
    <property type="entry name" value="PDDEXK-like_dom_sf"/>
</dbReference>
<evidence type="ECO:0000256" key="2">
    <source>
        <dbReference type="SAM" id="SignalP"/>
    </source>
</evidence>
<dbReference type="PROSITE" id="PS50966">
    <property type="entry name" value="ZF_SWIM"/>
    <property type="match status" value="1"/>
</dbReference>
<dbReference type="InterPro" id="IPR011335">
    <property type="entry name" value="Restrct_endonuc-II-like"/>
</dbReference>
<dbReference type="GO" id="GO:0006281">
    <property type="term" value="P:DNA repair"/>
    <property type="evidence" value="ECO:0007669"/>
    <property type="project" value="UniProtKB-ARBA"/>
</dbReference>
<keyword evidence="2" id="KW-0732">Signal</keyword>
<dbReference type="InterPro" id="IPR019080">
    <property type="entry name" value="YqaJ_viral_recombinase"/>
</dbReference>
<dbReference type="Proteomes" id="UP001458880">
    <property type="component" value="Unassembled WGS sequence"/>
</dbReference>
<protein>
    <submittedName>
        <fullName evidence="4">YqaJ-like viral recombinase domain</fullName>
    </submittedName>
</protein>
<organism evidence="4 5">
    <name type="scientific">Popillia japonica</name>
    <name type="common">Japanese beetle</name>
    <dbReference type="NCBI Taxonomy" id="7064"/>
    <lineage>
        <taxon>Eukaryota</taxon>
        <taxon>Metazoa</taxon>
        <taxon>Ecdysozoa</taxon>
        <taxon>Arthropoda</taxon>
        <taxon>Hexapoda</taxon>
        <taxon>Insecta</taxon>
        <taxon>Pterygota</taxon>
        <taxon>Neoptera</taxon>
        <taxon>Endopterygota</taxon>
        <taxon>Coleoptera</taxon>
        <taxon>Polyphaga</taxon>
        <taxon>Scarabaeiformia</taxon>
        <taxon>Scarabaeidae</taxon>
        <taxon>Rutelinae</taxon>
        <taxon>Popillia</taxon>
    </lineage>
</organism>
<dbReference type="Pfam" id="PF09588">
    <property type="entry name" value="YqaJ"/>
    <property type="match status" value="1"/>
</dbReference>
<name>A0AAW1IY71_POPJA</name>
<feature type="chain" id="PRO_5043676823" evidence="2">
    <location>
        <begin position="19"/>
        <end position="333"/>
    </location>
</feature>
<keyword evidence="1" id="KW-0863">Zinc-finger</keyword>
<dbReference type="EMBL" id="JASPKY010000499">
    <property type="protein sequence ID" value="KAK9694891.1"/>
    <property type="molecule type" value="Genomic_DNA"/>
</dbReference>
<feature type="signal peptide" evidence="2">
    <location>
        <begin position="1"/>
        <end position="18"/>
    </location>
</feature>
<comment type="caution">
    <text evidence="4">The sequence shown here is derived from an EMBL/GenBank/DDBJ whole genome shotgun (WGS) entry which is preliminary data.</text>
</comment>
<dbReference type="AlphaFoldDB" id="A0AAW1IY71"/>
<keyword evidence="1" id="KW-0862">Zinc</keyword>
<gene>
    <name evidence="4" type="ORF">QE152_g33235</name>
</gene>
<dbReference type="InterPro" id="IPR007527">
    <property type="entry name" value="Znf_SWIM"/>
</dbReference>
<dbReference type="Gene3D" id="3.90.320.10">
    <property type="match status" value="1"/>
</dbReference>
<evidence type="ECO:0000313" key="4">
    <source>
        <dbReference type="EMBL" id="KAK9694891.1"/>
    </source>
</evidence>
<dbReference type="InterPro" id="IPR051703">
    <property type="entry name" value="NF-kappa-B_Signaling_Reg"/>
</dbReference>
<evidence type="ECO:0000313" key="5">
    <source>
        <dbReference type="Proteomes" id="UP001458880"/>
    </source>
</evidence>
<sequence>MTAVLIFALCLQTSAISGDPHEIKGRIIVNDKNVVIDWMKCSCKAGNSGRCKHVLAVLLRICRDSVHELELISQTDIKCTWSAQKHSSREHYKAVPIEKIPCFKNHKSSKIIVNDESIKNTFVERFPSSSLALHNRSVGGSVTCLNEDTNEFLTNILLDRACQSPLMMEISSFAVNIQPCCNKLYTEMFASEETNMLVTQHTSVWHQERQYGVTSSRCYDIFTYSKHVWEMKSMKYFWPKKFTNKYVRHGAQQASHARNCFMKLYSVNVVEFDFITSHSNPWLGVSPDEVIFHENEPVGILEIKCHFEGAVKPIEELLEAIKYIQKKMKILTY</sequence>
<dbReference type="SUPFAM" id="SSF52980">
    <property type="entry name" value="Restriction endonuclease-like"/>
    <property type="match status" value="1"/>
</dbReference>